<dbReference type="SUPFAM" id="SSF55920">
    <property type="entry name" value="Creatinase/aminopeptidase"/>
    <property type="match status" value="1"/>
</dbReference>
<keyword evidence="4" id="KW-1185">Reference proteome</keyword>
<dbReference type="Pfam" id="PF00557">
    <property type="entry name" value="Peptidase_M24"/>
    <property type="match status" value="1"/>
</dbReference>
<protein>
    <recommendedName>
        <fullName evidence="2">Peptidase M24 domain-containing protein</fullName>
    </recommendedName>
</protein>
<dbReference type="OrthoDB" id="1577640at2759"/>
<sequence length="467" mass="51941">MEKLQHVPRTRVRRSPRYEFVIGSIVALFWLFGISSLGREASISLFASDDIDAMKTCAIRNLEADLTFLDSAKPISKNEFLARRDKLAQAIAQSGADAFVVEPGPAFQYYANVSGSAWGLSERPFLMIVRPDTSDDGKVTAKTAFLVPHFEQGRALLLPIPSSQKDLDIIIWEESWSPYETLHNSTFFEDISKPTVMIDEDMRDFIVRGLQSASFKTVGLAPEVELIRQQKSESEIEILRAVNTGTASAVRAMRPCLKPDLTEADVGDILNAALESVGFKPAFALVLFDEHAANPHGGTANPNKKLTRDTMVLIDVGAVYLGYESDCTRSFLIEQGKKKSSDPLRQEKHTVWQIVHEAQTVAAMTMKPNVTAAEVDLAARTVIEHAGYGYAFTHRLGHSIGIRGHESPYLNMGNRDTYLKPGMVFTNEPGIYLEQRFGIRHEDVYVIRENGEAELLTGKRATNMFEP</sequence>
<evidence type="ECO:0000256" key="1">
    <source>
        <dbReference type="SAM" id="Phobius"/>
    </source>
</evidence>
<evidence type="ECO:0000313" key="3">
    <source>
        <dbReference type="EMBL" id="CEJ90950.1"/>
    </source>
</evidence>
<dbReference type="Gene3D" id="3.40.350.10">
    <property type="entry name" value="Creatinase/prolidase N-terminal domain"/>
    <property type="match status" value="1"/>
</dbReference>
<dbReference type="HOGENOM" id="CLU_017266_2_0_1"/>
<dbReference type="InterPro" id="IPR050659">
    <property type="entry name" value="Peptidase_M24B"/>
</dbReference>
<evidence type="ECO:0000259" key="2">
    <source>
        <dbReference type="Pfam" id="PF00557"/>
    </source>
</evidence>
<dbReference type="InterPro" id="IPR036005">
    <property type="entry name" value="Creatinase/aminopeptidase-like"/>
</dbReference>
<dbReference type="PANTHER" id="PTHR46112">
    <property type="entry name" value="AMINOPEPTIDASE"/>
    <property type="match status" value="1"/>
</dbReference>
<accession>A0A0A1TJQ9</accession>
<dbReference type="InterPro" id="IPR029149">
    <property type="entry name" value="Creatin/AminoP/Spt16_N"/>
</dbReference>
<keyword evidence="1" id="KW-1133">Transmembrane helix</keyword>
<keyword evidence="1" id="KW-0812">Transmembrane</keyword>
<keyword evidence="1" id="KW-0472">Membrane</keyword>
<dbReference type="Proteomes" id="UP000039046">
    <property type="component" value="Unassembled WGS sequence"/>
</dbReference>
<dbReference type="InterPro" id="IPR000994">
    <property type="entry name" value="Pept_M24"/>
</dbReference>
<organism evidence="3 4">
    <name type="scientific">[Torrubiella] hemipterigena</name>
    <dbReference type="NCBI Taxonomy" id="1531966"/>
    <lineage>
        <taxon>Eukaryota</taxon>
        <taxon>Fungi</taxon>
        <taxon>Dikarya</taxon>
        <taxon>Ascomycota</taxon>
        <taxon>Pezizomycotina</taxon>
        <taxon>Sordariomycetes</taxon>
        <taxon>Hypocreomycetidae</taxon>
        <taxon>Hypocreales</taxon>
        <taxon>Clavicipitaceae</taxon>
        <taxon>Clavicipitaceae incertae sedis</taxon>
        <taxon>'Torrubiella' clade</taxon>
    </lineage>
</organism>
<proteinExistence type="predicted"/>
<dbReference type="AlphaFoldDB" id="A0A0A1TJQ9"/>
<dbReference type="EMBL" id="CDHN01000003">
    <property type="protein sequence ID" value="CEJ90950.1"/>
    <property type="molecule type" value="Genomic_DNA"/>
</dbReference>
<reference evidence="3 4" key="1">
    <citation type="journal article" date="2015" name="Genome Announc.">
        <title>Draft Genome Sequence and Gene Annotation of the Entomopathogenic Fungus Verticillium hemipterigenum.</title>
        <authorList>
            <person name="Horn F."/>
            <person name="Habel A."/>
            <person name="Scharf D.H."/>
            <person name="Dworschak J."/>
            <person name="Brakhage A.A."/>
            <person name="Guthke R."/>
            <person name="Hertweck C."/>
            <person name="Linde J."/>
        </authorList>
    </citation>
    <scope>NUCLEOTIDE SEQUENCE [LARGE SCALE GENOMIC DNA]</scope>
</reference>
<feature type="transmembrane region" description="Helical" evidence="1">
    <location>
        <begin position="20"/>
        <end position="38"/>
    </location>
</feature>
<evidence type="ECO:0000313" key="4">
    <source>
        <dbReference type="Proteomes" id="UP000039046"/>
    </source>
</evidence>
<dbReference type="STRING" id="1531966.A0A0A1TJQ9"/>
<dbReference type="SUPFAM" id="SSF53092">
    <property type="entry name" value="Creatinase/prolidase N-terminal domain"/>
    <property type="match status" value="1"/>
</dbReference>
<gene>
    <name evidence="3" type="ORF">VHEMI06699</name>
</gene>
<dbReference type="Gene3D" id="3.90.230.10">
    <property type="entry name" value="Creatinase/methionine aminopeptidase superfamily"/>
    <property type="match status" value="1"/>
</dbReference>
<dbReference type="PANTHER" id="PTHR46112:SF2">
    <property type="entry name" value="XAA-PRO AMINOPEPTIDASE P-RELATED"/>
    <property type="match status" value="1"/>
</dbReference>
<name>A0A0A1TJQ9_9HYPO</name>
<feature type="domain" description="Peptidase M24" evidence="2">
    <location>
        <begin position="238"/>
        <end position="449"/>
    </location>
</feature>